<dbReference type="Proteomes" id="UP000095280">
    <property type="component" value="Unplaced"/>
</dbReference>
<feature type="transmembrane region" description="Helical" evidence="14">
    <location>
        <begin position="1071"/>
        <end position="1090"/>
    </location>
</feature>
<reference evidence="17" key="1">
    <citation type="submission" date="2016-11" db="UniProtKB">
        <authorList>
            <consortium name="WormBaseParasite"/>
        </authorList>
    </citation>
    <scope>IDENTIFICATION</scope>
</reference>
<feature type="transmembrane region" description="Helical" evidence="14">
    <location>
        <begin position="1248"/>
        <end position="1272"/>
    </location>
</feature>
<protein>
    <submittedName>
        <fullName evidence="17">ANK_REP_REGION domain-containing protein</fullName>
    </submittedName>
</protein>
<dbReference type="SMART" id="SM00248">
    <property type="entry name" value="ANK"/>
    <property type="match status" value="4"/>
</dbReference>
<feature type="region of interest" description="Disordered" evidence="13">
    <location>
        <begin position="358"/>
        <end position="378"/>
    </location>
</feature>
<keyword evidence="7" id="KW-0408">Iron</keyword>
<evidence type="ECO:0000256" key="4">
    <source>
        <dbReference type="ARBA" id="ARBA00022723"/>
    </source>
</evidence>
<dbReference type="InterPro" id="IPR002110">
    <property type="entry name" value="Ankyrin_rpt"/>
</dbReference>
<evidence type="ECO:0000256" key="2">
    <source>
        <dbReference type="ARBA" id="ARBA00004141"/>
    </source>
</evidence>
<dbReference type="GO" id="GO:0120547">
    <property type="term" value="F:heme A synthase activity"/>
    <property type="evidence" value="ECO:0007669"/>
    <property type="project" value="UniProtKB-EC"/>
</dbReference>
<sequence length="1703" mass="183328">LCAEPVAAAAWPRCQAAVMAAVSTADPTACLAGDTSGSSGEAGAGSRTGVPAKKQRFSPVHGHLQPEPPAAQPSQIGRPPQQPRCEPVQFHAGRTNGHVTVKIPSAELNKPERRSLGVNRRNSSLSQVEIFSSSNLFLRIITQRGVERGKNLGRFDQGDADIGGFVPVQPGQICPSKVVQFSAEFHPGRVQQACPLVWTDPGLLGQLSVLNQALTDLPGVAHLLPEERQVTSRRLKSTSVASARWKWSDCLKPYSRTGSIMERNSSVPTVVEHSSGTQSTAELLDEESQVRSGILLLAAAWPAQQQASWLMPLRKLFRQLFRPDSNQPVAGDSNEFIGQVRSLGHRSLSAPSLDHRHRQHLFNGDGGGLQPDQQQPPMDAATGDCGLLCSLLLPASLAGGNTSCGSPCQAAANSSAAPASLGSSRRVEFLYRARCDDAQAVLRFLSRGGGPVDLVQGGSRRTALCYAAANGNSRLAEELLALGAAVDGLGYEVPLIHACERGHLDTVRLLLASGASPACRDARGSTPLIKAVSQGHLEVVRLLLDTAAESAGASVDAVSTEPCFICLEEQSDGSSFAPDCGGLSALMRATHALRVDVARLLLDSGGASVDLANSRGNTALHSLALTCRLPAAPVSHLVHHPPLHWAATGRLLLSRACRVNPRNRCGETPLDRLVACAPATLELAPFKAQAVTAWCEVVRLLLVYGADLSNKVTFNHRETALDRLVRKLLALMECSASSQEFLALARLLLTLSRLSTRRRRLASAAAYLASHQLAASEPRLGRFFLRLRDDLSGPLSLKAASALRLRLACGDPLVARARRLPLPRTLIHYVVFGVAESAARCQIGNREANISMPWAFPRYLDKSRETFAIRHLSAPAHLGLSTVRCCSLNSGSLLAANARQSQFGSLLRNRLRNQSRSPLGGNAIRRCHSSAPPSASPVWHPMVAHLTAGQRRAVGIWLATCAGMTAGAVVLGGLTRLTRSGLSMTNWSLFKELPPVTQADWEREFQRYQAYPEYEYIVRERGSMSLNDFKAIFWLEFLHRTWGRAIGAAFLLPAAYFWARGRFQPAMRKRVLIYGSLILGQGLLGWYMVRSGLSKDTLTQDVPRVSQYRLAAHLGSALLLFSLFTWSALTHLLPFTQFGAAVALRGRLAAAAHLLTSAAFATAISGAFVAGIDAGLVYNSWPKMADRWVPTDYWALQPAWRNLFENASATQFNHRLLGHSTACAVAAVWLWAVAAKTRRAALPPRTRLALNSLLAVVCTQAGLGIATLLTYVPIALAACHQTGSLALLGTATWLMHELRRVPNLFFDLLADKDLTTPMRPNMPATEFDDSFIVSDVFEVAAGSFIVSDVFEVAPDVFEVAADSFIVSDVFEVAPDVFEVAADSFIVSDVFEVSAGSFIVSSVFEVATGSFIVSDVFEVAAGSFIVSDVFEVAADVFEVAADVFEVAADLPPTLFIVSDVFEVSAGSFIVSSVFKVATGSFIVSGVFELADTFIVSDVFEVAANSFIVSGVFEVPESFIVSVIFEVSNHFINSGVLEVAADSFIVFEVAATFELAALLILASAEVASSAAADRPPIEVAVLLSDEKERKLRLFERCRQNPPSGVRFHRLDLDELLQSGSRYRVVLHKIHSELTSNKPESIDRNPGDPVADSNGALRFPLLCKPHLASGAEAHSMSLVFNAGQLADLRPPLVAQEFVNHGARIIK</sequence>
<evidence type="ECO:0000256" key="11">
    <source>
        <dbReference type="ARBA" id="ARBA00048044"/>
    </source>
</evidence>
<evidence type="ECO:0000256" key="1">
    <source>
        <dbReference type="ARBA" id="ARBA00001970"/>
    </source>
</evidence>
<organism evidence="16 17">
    <name type="scientific">Macrostomum lignano</name>
    <dbReference type="NCBI Taxonomy" id="282301"/>
    <lineage>
        <taxon>Eukaryota</taxon>
        <taxon>Metazoa</taxon>
        <taxon>Spiralia</taxon>
        <taxon>Lophotrochozoa</taxon>
        <taxon>Platyhelminthes</taxon>
        <taxon>Rhabditophora</taxon>
        <taxon>Macrostomorpha</taxon>
        <taxon>Macrostomida</taxon>
        <taxon>Macrostomidae</taxon>
        <taxon>Macrostomum</taxon>
    </lineage>
</organism>
<evidence type="ECO:0000256" key="3">
    <source>
        <dbReference type="ARBA" id="ARBA00022692"/>
    </source>
</evidence>
<feature type="repeat" description="ANK" evidence="12">
    <location>
        <begin position="490"/>
        <end position="522"/>
    </location>
</feature>
<evidence type="ECO:0000256" key="7">
    <source>
        <dbReference type="ARBA" id="ARBA00023004"/>
    </source>
</evidence>
<dbReference type="InterPro" id="IPR040464">
    <property type="entry name" value="InsP(3)kin_ATP-grasp"/>
</dbReference>
<evidence type="ECO:0000256" key="14">
    <source>
        <dbReference type="SAM" id="Phobius"/>
    </source>
</evidence>
<keyword evidence="16" id="KW-1185">Reference proteome</keyword>
<evidence type="ECO:0000259" key="15">
    <source>
        <dbReference type="Pfam" id="PF05770"/>
    </source>
</evidence>
<evidence type="ECO:0000256" key="10">
    <source>
        <dbReference type="ARBA" id="ARBA00044501"/>
    </source>
</evidence>
<keyword evidence="4" id="KW-0479">Metal-binding</keyword>
<dbReference type="Gene3D" id="3.30.470.20">
    <property type="entry name" value="ATP-grasp fold, B domain"/>
    <property type="match status" value="1"/>
</dbReference>
<feature type="domain" description="Inositol 1,3,4-trisphosphate 5/6-kinase ATP-grasp" evidence="15">
    <location>
        <begin position="1650"/>
        <end position="1703"/>
    </location>
</feature>
<dbReference type="Pfam" id="PF02628">
    <property type="entry name" value="COX15-CtaA"/>
    <property type="match status" value="1"/>
</dbReference>
<evidence type="ECO:0000256" key="12">
    <source>
        <dbReference type="PROSITE-ProRule" id="PRU00023"/>
    </source>
</evidence>
<evidence type="ECO:0000256" key="13">
    <source>
        <dbReference type="SAM" id="MobiDB-lite"/>
    </source>
</evidence>
<name>A0A1I8IB19_9PLAT</name>
<comment type="pathway">
    <text evidence="10">Porphyrin-containing compound metabolism; heme A biosynthesis; heme A from heme O: step 1/1.</text>
</comment>
<evidence type="ECO:0000313" key="16">
    <source>
        <dbReference type="Proteomes" id="UP000095280"/>
    </source>
</evidence>
<dbReference type="InterPro" id="IPR003780">
    <property type="entry name" value="COX15/CtaA_fam"/>
</dbReference>
<evidence type="ECO:0000256" key="6">
    <source>
        <dbReference type="ARBA" id="ARBA00023002"/>
    </source>
</evidence>
<accession>A0A1I8IB19</accession>
<dbReference type="Pfam" id="PF05770">
    <property type="entry name" value="Ins134_P3_kin"/>
    <property type="match status" value="1"/>
</dbReference>
<evidence type="ECO:0000256" key="5">
    <source>
        <dbReference type="ARBA" id="ARBA00022989"/>
    </source>
</evidence>
<dbReference type="GO" id="GO:0016653">
    <property type="term" value="F:oxidoreductase activity, acting on NAD(P)H, heme protein as acceptor"/>
    <property type="evidence" value="ECO:0007669"/>
    <property type="project" value="TreeGrafter"/>
</dbReference>
<dbReference type="PANTHER" id="PTHR23289:SF2">
    <property type="entry name" value="CYTOCHROME C OXIDASE ASSEMBLY PROTEIN COX15 HOMOLOG"/>
    <property type="match status" value="1"/>
</dbReference>
<dbReference type="WBParaSite" id="maker-uti_cns_0010995-snap-gene-0.4-mRNA-1">
    <property type="protein sequence ID" value="maker-uti_cns_0010995-snap-gene-0.4-mRNA-1"/>
    <property type="gene ID" value="maker-uti_cns_0010995-snap-gene-0.4"/>
</dbReference>
<dbReference type="Gene3D" id="1.25.40.20">
    <property type="entry name" value="Ankyrin repeat-containing domain"/>
    <property type="match status" value="3"/>
</dbReference>
<proteinExistence type="predicted"/>
<evidence type="ECO:0000256" key="9">
    <source>
        <dbReference type="ARBA" id="ARBA00023136"/>
    </source>
</evidence>
<feature type="transmembrane region" description="Helical" evidence="14">
    <location>
        <begin position="1110"/>
        <end position="1133"/>
    </location>
</feature>
<dbReference type="GO" id="GO:0046872">
    <property type="term" value="F:metal ion binding"/>
    <property type="evidence" value="ECO:0007669"/>
    <property type="project" value="UniProtKB-KW"/>
</dbReference>
<comment type="catalytic activity">
    <reaction evidence="11">
        <text>Fe(II)-heme o + 2 A + H2O = Fe(II)-heme a + 2 AH2</text>
        <dbReference type="Rhea" id="RHEA:63388"/>
        <dbReference type="ChEBI" id="CHEBI:13193"/>
        <dbReference type="ChEBI" id="CHEBI:15377"/>
        <dbReference type="ChEBI" id="CHEBI:17499"/>
        <dbReference type="ChEBI" id="CHEBI:60530"/>
        <dbReference type="ChEBI" id="CHEBI:61715"/>
        <dbReference type="EC" id="1.17.99.9"/>
    </reaction>
    <physiologicalReaction direction="left-to-right" evidence="11">
        <dbReference type="Rhea" id="RHEA:63389"/>
    </physiologicalReaction>
</comment>
<feature type="transmembrane region" description="Helical" evidence="14">
    <location>
        <begin position="1216"/>
        <end position="1236"/>
    </location>
</feature>
<dbReference type="SUPFAM" id="SSF48403">
    <property type="entry name" value="Ankyrin repeat"/>
    <property type="match status" value="1"/>
</dbReference>
<keyword evidence="5 14" id="KW-1133">Transmembrane helix</keyword>
<dbReference type="PANTHER" id="PTHR23289">
    <property type="entry name" value="CYTOCHROME C OXIDASE ASSEMBLY PROTEIN COX15"/>
    <property type="match status" value="1"/>
</dbReference>
<dbReference type="GO" id="GO:0005743">
    <property type="term" value="C:mitochondrial inner membrane"/>
    <property type="evidence" value="ECO:0007669"/>
    <property type="project" value="TreeGrafter"/>
</dbReference>
<dbReference type="Pfam" id="PF12796">
    <property type="entry name" value="Ank_2"/>
    <property type="match status" value="1"/>
</dbReference>
<comment type="subcellular location">
    <subcellularLocation>
        <location evidence="2">Membrane</location>
        <topology evidence="2">Multi-pass membrane protein</topology>
    </subcellularLocation>
</comment>
<dbReference type="PRINTS" id="PR01415">
    <property type="entry name" value="ANKYRIN"/>
</dbReference>
<feature type="transmembrane region" description="Helical" evidence="14">
    <location>
        <begin position="1154"/>
        <end position="1178"/>
    </location>
</feature>
<keyword evidence="12" id="KW-0040">ANK repeat</keyword>
<feature type="transmembrane region" description="Helical" evidence="14">
    <location>
        <begin position="954"/>
        <end position="974"/>
    </location>
</feature>
<keyword evidence="8" id="KW-0350">Heme biosynthesis</keyword>
<feature type="repeat" description="ANK" evidence="12">
    <location>
        <begin position="523"/>
        <end position="549"/>
    </location>
</feature>
<keyword evidence="6" id="KW-0560">Oxidoreductase</keyword>
<evidence type="ECO:0000313" key="17">
    <source>
        <dbReference type="WBParaSite" id="maker-uti_cns_0010995-snap-gene-0.4-mRNA-1"/>
    </source>
</evidence>
<feature type="compositionally biased region" description="Low complexity" evidence="13">
    <location>
        <begin position="33"/>
        <end position="49"/>
    </location>
</feature>
<keyword evidence="3 14" id="KW-0812">Transmembrane</keyword>
<keyword evidence="9 14" id="KW-0472">Membrane</keyword>
<dbReference type="PROSITE" id="PS50088">
    <property type="entry name" value="ANK_REPEAT"/>
    <property type="match status" value="2"/>
</dbReference>
<evidence type="ECO:0000256" key="8">
    <source>
        <dbReference type="ARBA" id="ARBA00023133"/>
    </source>
</evidence>
<dbReference type="InterPro" id="IPR036770">
    <property type="entry name" value="Ankyrin_rpt-contain_sf"/>
</dbReference>
<dbReference type="InterPro" id="IPR023754">
    <property type="entry name" value="HemeA_Synthase_type2"/>
</dbReference>
<comment type="cofactor">
    <cofactor evidence="1">
        <name>heme b</name>
        <dbReference type="ChEBI" id="CHEBI:60344"/>
    </cofactor>
</comment>
<dbReference type="GO" id="GO:0006784">
    <property type="term" value="P:heme A biosynthetic process"/>
    <property type="evidence" value="ECO:0007669"/>
    <property type="project" value="InterPro"/>
</dbReference>
<feature type="region of interest" description="Disordered" evidence="13">
    <location>
        <begin position="33"/>
        <end position="108"/>
    </location>
</feature>
<dbReference type="PROSITE" id="PS50297">
    <property type="entry name" value="ANK_REP_REGION"/>
    <property type="match status" value="1"/>
</dbReference>